<sequence>MGNFIGFKENNKNKENINIFEKRYGYNLNDLHSYIYKINLPLKPPYINYVLEEKNKKAKNFIEEYSNNEEDKSLINTSDPVDLYKNYERENINNSKNIYKNKLIINNKEPSEKYEDKYVHLSYDNNYEYDLNKNNIYTEDNISNYILQKHISENQNKVNKTYVNLCLNYYNNLNTCVIKKYEKNVQNKKYKFTRLHTCKPHYVLFSRCIKYRDKKLMKEIKKIELNYFNSLNKANKSSYLNEFLTNINYHETLFRFIFLIFFLYSFFFFFSMFNKELEELRERYNNISKHNESTGEELQNINVEKRKINSNKKHLLLNI</sequence>
<dbReference type="RefSeq" id="XP_028532508.1">
    <property type="nucleotide sequence ID" value="XM_028675972.1"/>
</dbReference>
<keyword evidence="1" id="KW-1133">Transmembrane helix</keyword>
<dbReference type="OMA" id="FTRLHTC"/>
<dbReference type="OrthoDB" id="372171at2759"/>
<dbReference type="VEuPathDB" id="PlasmoDB:PRELSG_0726700"/>
<reference evidence="2 3" key="1">
    <citation type="submission" date="2015-04" db="EMBL/GenBank/DDBJ databases">
        <authorList>
            <consortium name="Pathogen Informatics"/>
        </authorList>
    </citation>
    <scope>NUCLEOTIDE SEQUENCE [LARGE SCALE GENOMIC DNA]</scope>
    <source>
        <strain evidence="2 3">SGS1</strain>
    </source>
</reference>
<feature type="transmembrane region" description="Helical" evidence="1">
    <location>
        <begin position="253"/>
        <end position="273"/>
    </location>
</feature>
<keyword evidence="1" id="KW-0812">Transmembrane</keyword>
<accession>A0A1J1H3N4</accession>
<gene>
    <name evidence="2" type="ORF">PRELSG_0726700</name>
</gene>
<keyword evidence="1" id="KW-0472">Membrane</keyword>
<name>A0A1J1H3N4_PLARL</name>
<dbReference type="EMBL" id="LN835302">
    <property type="protein sequence ID" value="CRG99502.1"/>
    <property type="molecule type" value="Genomic_DNA"/>
</dbReference>
<organism evidence="2 3">
    <name type="scientific">Plasmodium relictum</name>
    <dbReference type="NCBI Taxonomy" id="85471"/>
    <lineage>
        <taxon>Eukaryota</taxon>
        <taxon>Sar</taxon>
        <taxon>Alveolata</taxon>
        <taxon>Apicomplexa</taxon>
        <taxon>Aconoidasida</taxon>
        <taxon>Haemosporida</taxon>
        <taxon>Plasmodiidae</taxon>
        <taxon>Plasmodium</taxon>
        <taxon>Plasmodium (Haemamoeba)</taxon>
    </lineage>
</organism>
<dbReference type="KEGG" id="prel:PRELSG_0726700"/>
<dbReference type="AlphaFoldDB" id="A0A1J1H3N4"/>
<protein>
    <submittedName>
        <fullName evidence="2">Uncharacterized protein</fullName>
    </submittedName>
</protein>
<evidence type="ECO:0000313" key="2">
    <source>
        <dbReference type="EMBL" id="CRG99502.1"/>
    </source>
</evidence>
<proteinExistence type="predicted"/>
<dbReference type="GeneID" id="39735604"/>
<evidence type="ECO:0000256" key="1">
    <source>
        <dbReference type="SAM" id="Phobius"/>
    </source>
</evidence>
<dbReference type="Proteomes" id="UP000220158">
    <property type="component" value="Chromosome 7"/>
</dbReference>
<keyword evidence="3" id="KW-1185">Reference proteome</keyword>
<evidence type="ECO:0000313" key="3">
    <source>
        <dbReference type="Proteomes" id="UP000220158"/>
    </source>
</evidence>